<proteinExistence type="predicted"/>
<reference evidence="6" key="5">
    <citation type="journal article" date="2021" name="G3 (Bethesda)">
        <title>Aegilops tauschii genome assembly Aet v5.0 features greater sequence contiguity and improved annotation.</title>
        <authorList>
            <person name="Wang L."/>
            <person name="Zhu T."/>
            <person name="Rodriguez J.C."/>
            <person name="Deal K.R."/>
            <person name="Dubcovsky J."/>
            <person name="McGuire P.E."/>
            <person name="Lux T."/>
            <person name="Spannagl M."/>
            <person name="Mayer K.F.X."/>
            <person name="Baldrich P."/>
            <person name="Meyers B.C."/>
            <person name="Huo N."/>
            <person name="Gu Y.Q."/>
            <person name="Zhou H."/>
            <person name="Devos K.M."/>
            <person name="Bennetzen J.L."/>
            <person name="Unver T."/>
            <person name="Budak H."/>
            <person name="Gulick P.J."/>
            <person name="Galiba G."/>
            <person name="Kalapos B."/>
            <person name="Nelson D.R."/>
            <person name="Li P."/>
            <person name="You F.M."/>
            <person name="Luo M.C."/>
            <person name="Dvorak J."/>
        </authorList>
    </citation>
    <scope>NUCLEOTIDE SEQUENCE [LARGE SCALE GENOMIC DNA]</scope>
    <source>
        <strain evidence="6">cv. AL8/78</strain>
    </source>
</reference>
<dbReference type="Pfam" id="PF00939">
    <property type="entry name" value="Na_sulph_symp"/>
    <property type="match status" value="2"/>
</dbReference>
<keyword evidence="7" id="KW-1185">Reference proteome</keyword>
<name>A0A453EPJ2_AEGTS</name>
<dbReference type="EnsemblPlants" id="AET3Gv20416300.1">
    <property type="protein sequence ID" value="AET3Gv20416300.1"/>
    <property type="gene ID" value="AET3Gv20416300"/>
</dbReference>
<keyword evidence="3 5" id="KW-1133">Transmembrane helix</keyword>
<feature type="transmembrane region" description="Helical" evidence="5">
    <location>
        <begin position="486"/>
        <end position="506"/>
    </location>
</feature>
<accession>A0A453EPJ2</accession>
<reference evidence="7" key="1">
    <citation type="journal article" date="2014" name="Science">
        <title>Ancient hybridizations among the ancestral genomes of bread wheat.</title>
        <authorList>
            <consortium name="International Wheat Genome Sequencing Consortium,"/>
            <person name="Marcussen T."/>
            <person name="Sandve S.R."/>
            <person name="Heier L."/>
            <person name="Spannagl M."/>
            <person name="Pfeifer M."/>
            <person name="Jakobsen K.S."/>
            <person name="Wulff B.B."/>
            <person name="Steuernagel B."/>
            <person name="Mayer K.F."/>
            <person name="Olsen O.A."/>
        </authorList>
    </citation>
    <scope>NUCLEOTIDE SEQUENCE [LARGE SCALE GENOMIC DNA]</scope>
    <source>
        <strain evidence="7">cv. AL8/78</strain>
    </source>
</reference>
<dbReference type="InterPro" id="IPR001898">
    <property type="entry name" value="SLC13A/DASS"/>
</dbReference>
<dbReference type="STRING" id="200361.A0A453EPJ2"/>
<dbReference type="GO" id="GO:0015140">
    <property type="term" value="F:malate transmembrane transporter activity"/>
    <property type="evidence" value="ECO:0007669"/>
    <property type="project" value="UniProtKB-ARBA"/>
</dbReference>
<evidence type="ECO:0000256" key="4">
    <source>
        <dbReference type="ARBA" id="ARBA00023136"/>
    </source>
</evidence>
<feature type="transmembrane region" description="Helical" evidence="5">
    <location>
        <begin position="159"/>
        <end position="178"/>
    </location>
</feature>
<dbReference type="AlphaFoldDB" id="A0A453EPJ2"/>
<protein>
    <recommendedName>
        <fullName evidence="8">Citrate transporter-like domain-containing protein</fullName>
    </recommendedName>
</protein>
<feature type="transmembrane region" description="Helical" evidence="5">
    <location>
        <begin position="581"/>
        <end position="601"/>
    </location>
</feature>
<keyword evidence="4 5" id="KW-0472">Membrane</keyword>
<keyword evidence="2 5" id="KW-0812">Transmembrane</keyword>
<feature type="transmembrane region" description="Helical" evidence="5">
    <location>
        <begin position="412"/>
        <end position="434"/>
    </location>
</feature>
<dbReference type="PANTHER" id="PTHR10283">
    <property type="entry name" value="SOLUTE CARRIER FAMILY 13 MEMBER"/>
    <property type="match status" value="1"/>
</dbReference>
<evidence type="ECO:0008006" key="8">
    <source>
        <dbReference type="Google" id="ProtNLM"/>
    </source>
</evidence>
<evidence type="ECO:0000313" key="7">
    <source>
        <dbReference type="Proteomes" id="UP000015105"/>
    </source>
</evidence>
<feature type="transmembrane region" description="Helical" evidence="5">
    <location>
        <begin position="114"/>
        <end position="139"/>
    </location>
</feature>
<organism evidence="6 7">
    <name type="scientific">Aegilops tauschii subsp. strangulata</name>
    <name type="common">Goatgrass</name>
    <dbReference type="NCBI Taxonomy" id="200361"/>
    <lineage>
        <taxon>Eukaryota</taxon>
        <taxon>Viridiplantae</taxon>
        <taxon>Streptophyta</taxon>
        <taxon>Embryophyta</taxon>
        <taxon>Tracheophyta</taxon>
        <taxon>Spermatophyta</taxon>
        <taxon>Magnoliopsida</taxon>
        <taxon>Liliopsida</taxon>
        <taxon>Poales</taxon>
        <taxon>Poaceae</taxon>
        <taxon>BOP clade</taxon>
        <taxon>Pooideae</taxon>
        <taxon>Triticodae</taxon>
        <taxon>Triticeae</taxon>
        <taxon>Triticinae</taxon>
        <taxon>Aegilops</taxon>
    </lineage>
</organism>
<reference evidence="6" key="3">
    <citation type="journal article" date="2017" name="Nature">
        <title>Genome sequence of the progenitor of the wheat D genome Aegilops tauschii.</title>
        <authorList>
            <person name="Luo M.C."/>
            <person name="Gu Y.Q."/>
            <person name="Puiu D."/>
            <person name="Wang H."/>
            <person name="Twardziok S.O."/>
            <person name="Deal K.R."/>
            <person name="Huo N."/>
            <person name="Zhu T."/>
            <person name="Wang L."/>
            <person name="Wang Y."/>
            <person name="McGuire P.E."/>
            <person name="Liu S."/>
            <person name="Long H."/>
            <person name="Ramasamy R.K."/>
            <person name="Rodriguez J.C."/>
            <person name="Van S.L."/>
            <person name="Yuan L."/>
            <person name="Wang Z."/>
            <person name="Xia Z."/>
            <person name="Xiao L."/>
            <person name="Anderson O.D."/>
            <person name="Ouyang S."/>
            <person name="Liang Y."/>
            <person name="Zimin A.V."/>
            <person name="Pertea G."/>
            <person name="Qi P."/>
            <person name="Bennetzen J.L."/>
            <person name="Dai X."/>
            <person name="Dawson M.W."/>
            <person name="Muller H.G."/>
            <person name="Kugler K."/>
            <person name="Rivarola-Duarte L."/>
            <person name="Spannagl M."/>
            <person name="Mayer K.F.X."/>
            <person name="Lu F.H."/>
            <person name="Bevan M.W."/>
            <person name="Leroy P."/>
            <person name="Li P."/>
            <person name="You F.M."/>
            <person name="Sun Q."/>
            <person name="Liu Z."/>
            <person name="Lyons E."/>
            <person name="Wicker T."/>
            <person name="Salzberg S.L."/>
            <person name="Devos K.M."/>
            <person name="Dvorak J."/>
        </authorList>
    </citation>
    <scope>NUCLEOTIDE SEQUENCE [LARGE SCALE GENOMIC DNA]</scope>
    <source>
        <strain evidence="6">cv. AL8/78</strain>
    </source>
</reference>
<dbReference type="GO" id="GO:0005886">
    <property type="term" value="C:plasma membrane"/>
    <property type="evidence" value="ECO:0007669"/>
    <property type="project" value="TreeGrafter"/>
</dbReference>
<feature type="transmembrane region" description="Helical" evidence="5">
    <location>
        <begin position="332"/>
        <end position="353"/>
    </location>
</feature>
<feature type="transmembrane region" description="Helical" evidence="5">
    <location>
        <begin position="289"/>
        <end position="312"/>
    </location>
</feature>
<evidence type="ECO:0000256" key="2">
    <source>
        <dbReference type="ARBA" id="ARBA00022692"/>
    </source>
</evidence>
<sequence>AAPIRKTSQTFLDIKRRQATEPTENAKVHLHRAIGRRMDPRCSQQWESSMEDVSTPLLPLHDDGRADGRSCSALSSLLANKYLAIAAGPLASALICAFVDFGHGRGAARNMLGALAWVFIWWLTDAVPLGVASMAPLFLFPAFGISSSDAVAKAYMDDVISLVLGSFILALAIEHYNIHRRLALNVRTLDRSSNERLLEEKRTNNKGCITRMQITSLFCGDPVRPPLLLLGICGTTMFISMWIHNTPCTVMMMPVATGILQRFPRGQAASSSADAHEVRRFSKAVVLGVMYASTIGGMSTLTGTGANIILVGMWSTYFPEQRPITFSSWMSFGFPVALVLFAALWVTLCLMYCSSNTGRALSAYLDRTHLRRELSLLGPMAFAEKMVLAIFGGLIVLWMTRSLTNDIPGWGVLFHGKVGDGTVTIMMTTLLFIIPNGKGGGEKLMDWGKCRKLQWNIILLLGAGFAIAEGFKASGLTDILSEGLGFLRGAPPLVIAPVACVFSAAITEFTSDDAATTLVLPLLAELGKTIGVHPLLLMVPGTVGAQLSYLLPTASPPNVVGFGTGYITIKDMVLTGIPIKVVGVATLAVLLPTLGSVVFGMDQKL</sequence>
<dbReference type="Gramene" id="AET3Gv20416300.1">
    <property type="protein sequence ID" value="AET3Gv20416300.1"/>
    <property type="gene ID" value="AET3Gv20416300"/>
</dbReference>
<comment type="subcellular location">
    <subcellularLocation>
        <location evidence="1">Membrane</location>
        <topology evidence="1">Multi-pass membrane protein</topology>
    </subcellularLocation>
</comment>
<evidence type="ECO:0000313" key="6">
    <source>
        <dbReference type="EnsemblPlants" id="AET3Gv20416300.1"/>
    </source>
</evidence>
<evidence type="ECO:0000256" key="5">
    <source>
        <dbReference type="SAM" id="Phobius"/>
    </source>
</evidence>
<reference evidence="6" key="4">
    <citation type="submission" date="2019-03" db="UniProtKB">
        <authorList>
            <consortium name="EnsemblPlants"/>
        </authorList>
    </citation>
    <scope>IDENTIFICATION</scope>
</reference>
<dbReference type="PANTHER" id="PTHR10283:SF82">
    <property type="entry name" value="SOLUTE CARRIER FAMILY 13 MEMBER 2"/>
    <property type="match status" value="1"/>
</dbReference>
<dbReference type="Proteomes" id="UP000015105">
    <property type="component" value="Chromosome 3D"/>
</dbReference>
<feature type="transmembrane region" description="Helical" evidence="5">
    <location>
        <begin position="374"/>
        <end position="400"/>
    </location>
</feature>
<feature type="transmembrane region" description="Helical" evidence="5">
    <location>
        <begin position="455"/>
        <end position="474"/>
    </location>
</feature>
<reference evidence="7" key="2">
    <citation type="journal article" date="2017" name="Nat. Plants">
        <title>The Aegilops tauschii genome reveals multiple impacts of transposons.</title>
        <authorList>
            <person name="Zhao G."/>
            <person name="Zou C."/>
            <person name="Li K."/>
            <person name="Wang K."/>
            <person name="Li T."/>
            <person name="Gao L."/>
            <person name="Zhang X."/>
            <person name="Wang H."/>
            <person name="Yang Z."/>
            <person name="Liu X."/>
            <person name="Jiang W."/>
            <person name="Mao L."/>
            <person name="Kong X."/>
            <person name="Jiao Y."/>
            <person name="Jia J."/>
        </authorList>
    </citation>
    <scope>NUCLEOTIDE SEQUENCE [LARGE SCALE GENOMIC DNA]</scope>
    <source>
        <strain evidence="7">cv. AL8/78</strain>
    </source>
</reference>
<evidence type="ECO:0000256" key="1">
    <source>
        <dbReference type="ARBA" id="ARBA00004141"/>
    </source>
</evidence>
<dbReference type="CDD" id="cd01115">
    <property type="entry name" value="SLC13_permease"/>
    <property type="match status" value="1"/>
</dbReference>
<evidence type="ECO:0000256" key="3">
    <source>
        <dbReference type="ARBA" id="ARBA00022989"/>
    </source>
</evidence>
<feature type="transmembrane region" description="Helical" evidence="5">
    <location>
        <begin position="82"/>
        <end position="102"/>
    </location>
</feature>